<keyword evidence="3" id="KW-0479">Metal-binding</keyword>
<accession>A0A0G0FML9</accession>
<dbReference type="InterPro" id="IPR006439">
    <property type="entry name" value="HAD-SF_hydro_IA"/>
</dbReference>
<dbReference type="Proteomes" id="UP000034448">
    <property type="component" value="Unassembled WGS sequence"/>
</dbReference>
<keyword evidence="5" id="KW-0119">Carbohydrate metabolism</keyword>
<comment type="caution">
    <text evidence="6">The sequence shown here is derived from an EMBL/GenBank/DDBJ whole genome shotgun (WGS) entry which is preliminary data.</text>
</comment>
<comment type="similarity">
    <text evidence="2">Belongs to the HAD-like hydrolase superfamily. CbbY/CbbZ/Gph/YieH family.</text>
</comment>
<dbReference type="PANTHER" id="PTHR46193:SF18">
    <property type="entry name" value="HEXITOL PHOSPHATASE B"/>
    <property type="match status" value="1"/>
</dbReference>
<evidence type="ECO:0000313" key="7">
    <source>
        <dbReference type="Proteomes" id="UP000034448"/>
    </source>
</evidence>
<dbReference type="InterPro" id="IPR023198">
    <property type="entry name" value="PGP-like_dom2"/>
</dbReference>
<evidence type="ECO:0000256" key="5">
    <source>
        <dbReference type="ARBA" id="ARBA00023277"/>
    </source>
</evidence>
<dbReference type="Pfam" id="PF13419">
    <property type="entry name" value="HAD_2"/>
    <property type="match status" value="1"/>
</dbReference>
<evidence type="ECO:0000256" key="2">
    <source>
        <dbReference type="ARBA" id="ARBA00006171"/>
    </source>
</evidence>
<evidence type="ECO:0000313" key="6">
    <source>
        <dbReference type="EMBL" id="KKQ14925.1"/>
    </source>
</evidence>
<keyword evidence="6" id="KW-0378">Hydrolase</keyword>
<dbReference type="NCBIfam" id="TIGR01509">
    <property type="entry name" value="HAD-SF-IA-v3"/>
    <property type="match status" value="1"/>
</dbReference>
<dbReference type="Gene3D" id="3.40.50.1000">
    <property type="entry name" value="HAD superfamily/HAD-like"/>
    <property type="match status" value="1"/>
</dbReference>
<dbReference type="SFLD" id="SFLDS00003">
    <property type="entry name" value="Haloacid_Dehalogenase"/>
    <property type="match status" value="1"/>
</dbReference>
<organism evidence="6 7">
    <name type="scientific">Candidatus Daviesbacteria bacterium GW2011_GWA1_36_8</name>
    <dbReference type="NCBI Taxonomy" id="1618417"/>
    <lineage>
        <taxon>Bacteria</taxon>
        <taxon>Candidatus Daviesiibacteriota</taxon>
    </lineage>
</organism>
<evidence type="ECO:0000256" key="3">
    <source>
        <dbReference type="ARBA" id="ARBA00022723"/>
    </source>
</evidence>
<gene>
    <name evidence="6" type="ORF">US28_C0026G0003</name>
</gene>
<proteinExistence type="inferred from homology"/>
<dbReference type="GO" id="GO:0046872">
    <property type="term" value="F:metal ion binding"/>
    <property type="evidence" value="ECO:0007669"/>
    <property type="project" value="UniProtKB-KW"/>
</dbReference>
<dbReference type="SUPFAM" id="SSF56784">
    <property type="entry name" value="HAD-like"/>
    <property type="match status" value="1"/>
</dbReference>
<dbReference type="Gene3D" id="1.10.150.240">
    <property type="entry name" value="Putative phosphatase, domain 2"/>
    <property type="match status" value="1"/>
</dbReference>
<dbReference type="SFLD" id="SFLDG01129">
    <property type="entry name" value="C1.5:_HAD__Beta-PGM__Phosphata"/>
    <property type="match status" value="1"/>
</dbReference>
<sequence length="217" mass="24238">MIEAVIFDHDGVIIDNQPYQGAAWTELFRENGINISEEDISTKIRGRPTLVGLKNFFEDKYTEDQLKELARRKEELYISFFLKDFKEVSGFSKFARKLHDLRIPMAIATSTTLDLLNITLDKLQLQGLFQVIVSSEDISESKPSPQIYLVTAERLGVTPDKCAIFEDSKSGIESAVAAGSKVILVTTSHKPNELNISGINLTIPDFSSLSPQQVLTL</sequence>
<dbReference type="AlphaFoldDB" id="A0A0G0FML9"/>
<dbReference type="EMBL" id="LBSJ01000026">
    <property type="protein sequence ID" value="KKQ14925.1"/>
    <property type="molecule type" value="Genomic_DNA"/>
</dbReference>
<dbReference type="PANTHER" id="PTHR46193">
    <property type="entry name" value="6-PHOSPHOGLUCONATE PHOSPHATASE"/>
    <property type="match status" value="1"/>
</dbReference>
<reference evidence="6 7" key="1">
    <citation type="journal article" date="2015" name="Nature">
        <title>rRNA introns, odd ribosomes, and small enigmatic genomes across a large radiation of phyla.</title>
        <authorList>
            <person name="Brown C.T."/>
            <person name="Hug L.A."/>
            <person name="Thomas B.C."/>
            <person name="Sharon I."/>
            <person name="Castelle C.J."/>
            <person name="Singh A."/>
            <person name="Wilkins M.J."/>
            <person name="Williams K.H."/>
            <person name="Banfield J.F."/>
        </authorList>
    </citation>
    <scope>NUCLEOTIDE SEQUENCE [LARGE SCALE GENOMIC DNA]</scope>
</reference>
<dbReference type="SFLD" id="SFLDG01135">
    <property type="entry name" value="C1.5.6:_HAD__Beta-PGM__Phospha"/>
    <property type="match status" value="1"/>
</dbReference>
<dbReference type="InterPro" id="IPR023214">
    <property type="entry name" value="HAD_sf"/>
</dbReference>
<name>A0A0G0FML9_9BACT</name>
<dbReference type="CDD" id="cd07505">
    <property type="entry name" value="HAD_BPGM-like"/>
    <property type="match status" value="1"/>
</dbReference>
<comment type="cofactor">
    <cofactor evidence="1">
        <name>Mg(2+)</name>
        <dbReference type="ChEBI" id="CHEBI:18420"/>
    </cofactor>
</comment>
<dbReference type="InterPro" id="IPR036412">
    <property type="entry name" value="HAD-like_sf"/>
</dbReference>
<dbReference type="InterPro" id="IPR041492">
    <property type="entry name" value="HAD_2"/>
</dbReference>
<keyword evidence="4" id="KW-0460">Magnesium</keyword>
<dbReference type="InterPro" id="IPR051600">
    <property type="entry name" value="Beta-PGM-like"/>
</dbReference>
<protein>
    <submittedName>
        <fullName evidence="6">HAD-superfamily hydrolase, subfamily IA, variant 3</fullName>
    </submittedName>
</protein>
<dbReference type="GO" id="GO:0016787">
    <property type="term" value="F:hydrolase activity"/>
    <property type="evidence" value="ECO:0007669"/>
    <property type="project" value="UniProtKB-KW"/>
</dbReference>
<evidence type="ECO:0000256" key="4">
    <source>
        <dbReference type="ARBA" id="ARBA00022842"/>
    </source>
</evidence>
<dbReference type="PRINTS" id="PR00413">
    <property type="entry name" value="HADHALOGNASE"/>
</dbReference>
<evidence type="ECO:0000256" key="1">
    <source>
        <dbReference type="ARBA" id="ARBA00001946"/>
    </source>
</evidence>